<comment type="subcellular location">
    <subcellularLocation>
        <location evidence="3">Cytoplasm</location>
    </subcellularLocation>
</comment>
<dbReference type="NCBIfam" id="TIGR00172">
    <property type="entry name" value="maf"/>
    <property type="match status" value="1"/>
</dbReference>
<dbReference type="SUPFAM" id="SSF52972">
    <property type="entry name" value="ITPase-like"/>
    <property type="match status" value="1"/>
</dbReference>
<dbReference type="Pfam" id="PF02545">
    <property type="entry name" value="Maf"/>
    <property type="match status" value="1"/>
</dbReference>
<dbReference type="HAMAP" id="MF_00528">
    <property type="entry name" value="Maf"/>
    <property type="match status" value="1"/>
</dbReference>
<accession>A0ABM5PN69</accession>
<keyword evidence="2 3" id="KW-0378">Hydrolase</keyword>
<evidence type="ECO:0000256" key="1">
    <source>
        <dbReference type="ARBA" id="ARBA00001968"/>
    </source>
</evidence>
<dbReference type="Gene3D" id="3.90.950.10">
    <property type="match status" value="1"/>
</dbReference>
<dbReference type="InterPro" id="IPR029001">
    <property type="entry name" value="ITPase-like_fam"/>
</dbReference>
<dbReference type="CDD" id="cd00555">
    <property type="entry name" value="Maf"/>
    <property type="match status" value="1"/>
</dbReference>
<comment type="cofactor">
    <cofactor evidence="1 3">
        <name>a divalent metal cation</name>
        <dbReference type="ChEBI" id="CHEBI:60240"/>
    </cofactor>
</comment>
<dbReference type="EMBL" id="CP004350">
    <property type="protein sequence ID" value="AHI19297.1"/>
    <property type="molecule type" value="Genomic_DNA"/>
</dbReference>
<feature type="active site" description="Proton acceptor" evidence="3">
    <location>
        <position position="72"/>
    </location>
</feature>
<evidence type="ECO:0000256" key="3">
    <source>
        <dbReference type="HAMAP-Rule" id="MF_00528"/>
    </source>
</evidence>
<comment type="caution">
    <text evidence="3">Lacks conserved residue(s) required for the propagation of feature annotation.</text>
</comment>
<evidence type="ECO:0000313" key="5">
    <source>
        <dbReference type="Proteomes" id="UP000019226"/>
    </source>
</evidence>
<comment type="similarity">
    <text evidence="3">Belongs to the Maf family.</text>
</comment>
<dbReference type="InterPro" id="IPR003697">
    <property type="entry name" value="Maf-like"/>
</dbReference>
<reference evidence="5" key="1">
    <citation type="submission" date="2013-02" db="EMBL/GenBank/DDBJ databases">
        <title>The complete genome sequence of Corynebacterium casei LMG S-19264 (=DSM 44701).</title>
        <authorList>
            <person name="Ruckert C."/>
            <person name="Albersmeier A."/>
            <person name="Kalinowski J."/>
        </authorList>
    </citation>
    <scope>NUCLEOTIDE SEQUENCE [LARGE SCALE GENOMIC DNA]</scope>
    <source>
        <strain evidence="5">LMG S-19264</strain>
    </source>
</reference>
<comment type="catalytic activity">
    <reaction evidence="3">
        <text>a ribonucleoside 5'-triphosphate + H2O = a ribonucleoside 5'-phosphate + diphosphate + H(+)</text>
        <dbReference type="Rhea" id="RHEA:23996"/>
        <dbReference type="ChEBI" id="CHEBI:15377"/>
        <dbReference type="ChEBI" id="CHEBI:15378"/>
        <dbReference type="ChEBI" id="CHEBI:33019"/>
        <dbReference type="ChEBI" id="CHEBI:58043"/>
        <dbReference type="ChEBI" id="CHEBI:61557"/>
        <dbReference type="EC" id="3.6.1.9"/>
    </reaction>
</comment>
<gene>
    <name evidence="4" type="ORF">CCASEI_03585</name>
</gene>
<dbReference type="PIRSF" id="PIRSF006305">
    <property type="entry name" value="Maf"/>
    <property type="match status" value="1"/>
</dbReference>
<dbReference type="GeneID" id="82876900"/>
<comment type="catalytic activity">
    <reaction evidence="3">
        <text>a 2'-deoxyribonucleoside 5'-triphosphate + H2O = a 2'-deoxyribonucleoside 5'-phosphate + diphosphate + H(+)</text>
        <dbReference type="Rhea" id="RHEA:44644"/>
        <dbReference type="ChEBI" id="CHEBI:15377"/>
        <dbReference type="ChEBI" id="CHEBI:15378"/>
        <dbReference type="ChEBI" id="CHEBI:33019"/>
        <dbReference type="ChEBI" id="CHEBI:61560"/>
        <dbReference type="ChEBI" id="CHEBI:65317"/>
        <dbReference type="EC" id="3.6.1.9"/>
    </reaction>
</comment>
<keyword evidence="3" id="KW-0963">Cytoplasm</keyword>
<dbReference type="EC" id="3.6.1.9" evidence="3"/>
<evidence type="ECO:0000256" key="2">
    <source>
        <dbReference type="ARBA" id="ARBA00022801"/>
    </source>
</evidence>
<dbReference type="PANTHER" id="PTHR43213">
    <property type="entry name" value="BIFUNCTIONAL DTTP/UTP PYROPHOSPHATASE/METHYLTRANSFERASE PROTEIN-RELATED"/>
    <property type="match status" value="1"/>
</dbReference>
<keyword evidence="3" id="KW-0546">Nucleotide metabolism</keyword>
<comment type="function">
    <text evidence="3">Nucleoside triphosphate pyrophosphatase. May have a dual role in cell division arrest and in preventing the incorporation of modified nucleotides into cellular nucleic acids.</text>
</comment>
<keyword evidence="5" id="KW-1185">Reference proteome</keyword>
<dbReference type="Proteomes" id="UP000019226">
    <property type="component" value="Chromosome"/>
</dbReference>
<dbReference type="PANTHER" id="PTHR43213:SF5">
    <property type="entry name" value="BIFUNCTIONAL DTTP_UTP PYROPHOSPHATASE_METHYLTRANSFERASE PROTEIN-RELATED"/>
    <property type="match status" value="1"/>
</dbReference>
<proteinExistence type="inferred from homology"/>
<sequence length="220" mass="23236">MQIILASQSPSRASILRGAGVEPVLRPAHVDEASLIDSLGDAAPAEVVSQLAVAKAKKIAPDFPNDVVIGGDSMLLLDGQLQGKPHTIDATISRWEQQAGKTAELLTGHCVIWGDQMHVETSKTTVRFAQATLADIRAYAATQEPLECAGAFTLEAIGGWFIDRIEGDPSSVIGLSLPVVRRALYSFGLSVSEFWTPCTTKADAEETTADSAAPLAPVTN</sequence>
<name>A0ABM5PN69_9CORY</name>
<organism evidence="4 5">
    <name type="scientific">Corynebacterium casei LMG S-19264</name>
    <dbReference type="NCBI Taxonomy" id="1285583"/>
    <lineage>
        <taxon>Bacteria</taxon>
        <taxon>Bacillati</taxon>
        <taxon>Actinomycetota</taxon>
        <taxon>Actinomycetes</taxon>
        <taxon>Mycobacteriales</taxon>
        <taxon>Corynebacteriaceae</taxon>
        <taxon>Corynebacterium</taxon>
    </lineage>
</organism>
<evidence type="ECO:0000313" key="4">
    <source>
        <dbReference type="EMBL" id="AHI19297.1"/>
    </source>
</evidence>
<protein>
    <recommendedName>
        <fullName evidence="3">Nucleoside triphosphate pyrophosphatase</fullName>
        <ecNumber evidence="3">3.6.1.9</ecNumber>
    </recommendedName>
    <alternativeName>
        <fullName evidence="3">Nucleotide pyrophosphatase</fullName>
        <shortName evidence="3">Nucleotide PPase</shortName>
    </alternativeName>
</protein>
<dbReference type="RefSeq" id="WP_025387155.1">
    <property type="nucleotide sequence ID" value="NZ_CP004350.1"/>
</dbReference>